<reference evidence="1" key="2">
    <citation type="journal article" date="2015" name="Fish Shellfish Immunol.">
        <title>Early steps in the European eel (Anguilla anguilla)-Vibrio vulnificus interaction in the gills: Role of the RtxA13 toxin.</title>
        <authorList>
            <person name="Callol A."/>
            <person name="Pajuelo D."/>
            <person name="Ebbesson L."/>
            <person name="Teles M."/>
            <person name="MacKenzie S."/>
            <person name="Amaro C."/>
        </authorList>
    </citation>
    <scope>NUCLEOTIDE SEQUENCE</scope>
</reference>
<organism evidence="1">
    <name type="scientific">Anguilla anguilla</name>
    <name type="common">European freshwater eel</name>
    <name type="synonym">Muraena anguilla</name>
    <dbReference type="NCBI Taxonomy" id="7936"/>
    <lineage>
        <taxon>Eukaryota</taxon>
        <taxon>Metazoa</taxon>
        <taxon>Chordata</taxon>
        <taxon>Craniata</taxon>
        <taxon>Vertebrata</taxon>
        <taxon>Euteleostomi</taxon>
        <taxon>Actinopterygii</taxon>
        <taxon>Neopterygii</taxon>
        <taxon>Teleostei</taxon>
        <taxon>Anguilliformes</taxon>
        <taxon>Anguillidae</taxon>
        <taxon>Anguilla</taxon>
    </lineage>
</organism>
<accession>A0A0E9PTN5</accession>
<evidence type="ECO:0000313" key="1">
    <source>
        <dbReference type="EMBL" id="JAH07996.1"/>
    </source>
</evidence>
<sequence>MLLFNINMAKLDALFNCYSFSKLTDGIIVLQVRF</sequence>
<dbReference type="EMBL" id="GBXM01100581">
    <property type="protein sequence ID" value="JAH07996.1"/>
    <property type="molecule type" value="Transcribed_RNA"/>
</dbReference>
<name>A0A0E9PTN5_ANGAN</name>
<reference evidence="1" key="1">
    <citation type="submission" date="2014-11" db="EMBL/GenBank/DDBJ databases">
        <authorList>
            <person name="Amaro Gonzalez C."/>
        </authorList>
    </citation>
    <scope>NUCLEOTIDE SEQUENCE</scope>
</reference>
<dbReference type="AlphaFoldDB" id="A0A0E9PTN5"/>
<proteinExistence type="predicted"/>
<protein>
    <submittedName>
        <fullName evidence="1">Uncharacterized protein</fullName>
    </submittedName>
</protein>